<dbReference type="InterPro" id="IPR013424">
    <property type="entry name" value="Ice-binding_C"/>
</dbReference>
<sequence length="248" mass="25520">MKTVFAVARLVPMVAAAAVCGTLMNTASADTLSLTGASVYDINSAGVYVGNGWDTSGSDAAANLYLLTTPNDASSFINGGNGPATSLNQNLSTPGTYTFYFRADGGGFNWPTSSAGLNLFFNGSNNTPGVSAYVPFNAVHPTVAAYGNNSLGINGGDVQAANSLSFSVGNTTLTLSNFTLFDYANPAVPNAVPDLVGFYDNTPNHLADYSGSFTVNVSAVPEPGQWAMMVGGIGLLAATRRRRKQAGK</sequence>
<evidence type="ECO:0000313" key="3">
    <source>
        <dbReference type="EMBL" id="MQA36831.1"/>
    </source>
</evidence>
<organism evidence="3 4">
    <name type="scientific">Rugamonas aquatica</name>
    <dbReference type="NCBI Taxonomy" id="2743357"/>
    <lineage>
        <taxon>Bacteria</taxon>
        <taxon>Pseudomonadati</taxon>
        <taxon>Pseudomonadota</taxon>
        <taxon>Betaproteobacteria</taxon>
        <taxon>Burkholderiales</taxon>
        <taxon>Oxalobacteraceae</taxon>
        <taxon>Telluria group</taxon>
        <taxon>Rugamonas</taxon>
    </lineage>
</organism>
<dbReference type="Pfam" id="PF07589">
    <property type="entry name" value="PEP-CTERM"/>
    <property type="match status" value="1"/>
</dbReference>
<feature type="signal peptide" evidence="1">
    <location>
        <begin position="1"/>
        <end position="29"/>
    </location>
</feature>
<dbReference type="AlphaFoldDB" id="A0A6A7MUZ6"/>
<accession>A0A6A7MUZ6</accession>
<gene>
    <name evidence="3" type="ORF">GEV02_01605</name>
</gene>
<dbReference type="EMBL" id="WHUG01000001">
    <property type="protein sequence ID" value="MQA36831.1"/>
    <property type="molecule type" value="Genomic_DNA"/>
</dbReference>
<proteinExistence type="predicted"/>
<name>A0A6A7MUZ6_9BURK</name>
<feature type="domain" description="Ice-binding protein C-terminal" evidence="2">
    <location>
        <begin position="219"/>
        <end position="243"/>
    </location>
</feature>
<protein>
    <submittedName>
        <fullName evidence="3">PEP-CTERM sorting domain-containing protein</fullName>
    </submittedName>
</protein>
<evidence type="ECO:0000313" key="4">
    <source>
        <dbReference type="Proteomes" id="UP000440498"/>
    </source>
</evidence>
<keyword evidence="1" id="KW-0732">Signal</keyword>
<keyword evidence="4" id="KW-1185">Reference proteome</keyword>
<reference evidence="3 4" key="1">
    <citation type="submission" date="2019-10" db="EMBL/GenBank/DDBJ databases">
        <title>Two novel species isolated from a subtropical stream in China.</title>
        <authorList>
            <person name="Lu H."/>
        </authorList>
    </citation>
    <scope>NUCLEOTIDE SEQUENCE [LARGE SCALE GENOMIC DNA]</scope>
    <source>
        <strain evidence="3 4">FT29W</strain>
    </source>
</reference>
<comment type="caution">
    <text evidence="3">The sequence shown here is derived from an EMBL/GenBank/DDBJ whole genome shotgun (WGS) entry which is preliminary data.</text>
</comment>
<feature type="chain" id="PRO_5025516615" evidence="1">
    <location>
        <begin position="30"/>
        <end position="248"/>
    </location>
</feature>
<evidence type="ECO:0000256" key="1">
    <source>
        <dbReference type="SAM" id="SignalP"/>
    </source>
</evidence>
<evidence type="ECO:0000259" key="2">
    <source>
        <dbReference type="Pfam" id="PF07589"/>
    </source>
</evidence>
<dbReference type="Proteomes" id="UP000440498">
    <property type="component" value="Unassembled WGS sequence"/>
</dbReference>
<dbReference type="NCBIfam" id="TIGR02595">
    <property type="entry name" value="PEP_CTERM"/>
    <property type="match status" value="1"/>
</dbReference>